<accession>A0A5N5Q6P9</accession>
<organism evidence="2 3">
    <name type="scientific">Ceratobasidium theobromae</name>
    <dbReference type="NCBI Taxonomy" id="1582974"/>
    <lineage>
        <taxon>Eukaryota</taxon>
        <taxon>Fungi</taxon>
        <taxon>Dikarya</taxon>
        <taxon>Basidiomycota</taxon>
        <taxon>Agaricomycotina</taxon>
        <taxon>Agaricomycetes</taxon>
        <taxon>Cantharellales</taxon>
        <taxon>Ceratobasidiaceae</taxon>
        <taxon>Ceratobasidium</taxon>
    </lineage>
</organism>
<evidence type="ECO:0000313" key="2">
    <source>
        <dbReference type="EMBL" id="KAB5587530.1"/>
    </source>
</evidence>
<proteinExistence type="predicted"/>
<gene>
    <name evidence="2" type="ORF">CTheo_9031</name>
</gene>
<sequence>MELVKEQMAAEKNEGAQHNNTNMNRNNNNEHDESMEPIIGPSLDTQNDMAVDNPPIQPYVATHGLLHRNPPVEIMDWPGPDLNPEASDDDESPSFPDELPGSSTYIPEYSEHTLPLSLDPVDEPELTNDQIQQLLHEDLGDFASEEWINMYTNQLVPKDFNTLRFLATC</sequence>
<feature type="region of interest" description="Disordered" evidence="1">
    <location>
        <begin position="1"/>
        <end position="53"/>
    </location>
</feature>
<feature type="compositionally biased region" description="Basic and acidic residues" evidence="1">
    <location>
        <begin position="1"/>
        <end position="15"/>
    </location>
</feature>
<dbReference type="AlphaFoldDB" id="A0A5N5Q6P9"/>
<dbReference type="EMBL" id="SSOP01001009">
    <property type="protein sequence ID" value="KAB5587530.1"/>
    <property type="molecule type" value="Genomic_DNA"/>
</dbReference>
<protein>
    <submittedName>
        <fullName evidence="2">Transposase family Tnp2 protein</fullName>
    </submittedName>
</protein>
<evidence type="ECO:0000313" key="3">
    <source>
        <dbReference type="Proteomes" id="UP000383932"/>
    </source>
</evidence>
<dbReference type="Proteomes" id="UP000383932">
    <property type="component" value="Unassembled WGS sequence"/>
</dbReference>
<comment type="caution">
    <text evidence="2">The sequence shown here is derived from an EMBL/GenBank/DDBJ whole genome shotgun (WGS) entry which is preliminary data.</text>
</comment>
<feature type="region of interest" description="Disordered" evidence="1">
    <location>
        <begin position="71"/>
        <end position="104"/>
    </location>
</feature>
<dbReference type="OrthoDB" id="3268306at2759"/>
<reference evidence="2 3" key="1">
    <citation type="journal article" date="2019" name="Fungal Biol. Biotechnol.">
        <title>Draft genome sequence of fastidious pathogen Ceratobasidium theobromae, which causes vascular-streak dieback in Theobroma cacao.</title>
        <authorList>
            <person name="Ali S.S."/>
            <person name="Asman A."/>
            <person name="Shao J."/>
            <person name="Firmansyah A.P."/>
            <person name="Susilo A.W."/>
            <person name="Rosmana A."/>
            <person name="McMahon P."/>
            <person name="Junaid M."/>
            <person name="Guest D."/>
            <person name="Kheng T.Y."/>
            <person name="Meinhardt L.W."/>
            <person name="Bailey B.A."/>
        </authorList>
    </citation>
    <scope>NUCLEOTIDE SEQUENCE [LARGE SCALE GENOMIC DNA]</scope>
    <source>
        <strain evidence="2 3">CT2</strain>
    </source>
</reference>
<keyword evidence="3" id="KW-1185">Reference proteome</keyword>
<evidence type="ECO:0000256" key="1">
    <source>
        <dbReference type="SAM" id="MobiDB-lite"/>
    </source>
</evidence>
<name>A0A5N5Q6P9_9AGAM</name>